<feature type="chain" id="PRO_5046868593" evidence="1">
    <location>
        <begin position="23"/>
        <end position="130"/>
    </location>
</feature>
<dbReference type="Gene3D" id="1.20.1270.180">
    <property type="match status" value="1"/>
</dbReference>
<keyword evidence="1" id="KW-0732">Signal</keyword>
<accession>A0ABV2EHV9</accession>
<evidence type="ECO:0000313" key="3">
    <source>
        <dbReference type="EMBL" id="MET3526618.1"/>
    </source>
</evidence>
<feature type="signal peptide" evidence="1">
    <location>
        <begin position="1"/>
        <end position="22"/>
    </location>
</feature>
<dbReference type="Proteomes" id="UP001549110">
    <property type="component" value="Unassembled WGS sequence"/>
</dbReference>
<evidence type="ECO:0000256" key="1">
    <source>
        <dbReference type="SAM" id="SignalP"/>
    </source>
</evidence>
<evidence type="ECO:0000313" key="4">
    <source>
        <dbReference type="Proteomes" id="UP001549110"/>
    </source>
</evidence>
<protein>
    <submittedName>
        <fullName evidence="3">Uncharacterized protein YecT (DUF1311 family)</fullName>
    </submittedName>
</protein>
<dbReference type="InterPro" id="IPR009739">
    <property type="entry name" value="LprI-like_N"/>
</dbReference>
<evidence type="ECO:0000259" key="2">
    <source>
        <dbReference type="Pfam" id="PF07007"/>
    </source>
</evidence>
<keyword evidence="4" id="KW-1185">Reference proteome</keyword>
<organism evidence="3 4">
    <name type="scientific">Phenylobacterium koreense</name>
    <dbReference type="NCBI Taxonomy" id="266125"/>
    <lineage>
        <taxon>Bacteria</taxon>
        <taxon>Pseudomonadati</taxon>
        <taxon>Pseudomonadota</taxon>
        <taxon>Alphaproteobacteria</taxon>
        <taxon>Caulobacterales</taxon>
        <taxon>Caulobacteraceae</taxon>
        <taxon>Phenylobacterium</taxon>
    </lineage>
</organism>
<reference evidence="3 4" key="1">
    <citation type="submission" date="2024-06" db="EMBL/GenBank/DDBJ databases">
        <title>Genomic Encyclopedia of Type Strains, Phase IV (KMG-IV): sequencing the most valuable type-strain genomes for metagenomic binning, comparative biology and taxonomic classification.</title>
        <authorList>
            <person name="Goeker M."/>
        </authorList>
    </citation>
    <scope>NUCLEOTIDE SEQUENCE [LARGE SCALE GENOMIC DNA]</scope>
    <source>
        <strain evidence="3 4">DSM 17809</strain>
    </source>
</reference>
<comment type="caution">
    <text evidence="3">The sequence shown here is derived from an EMBL/GenBank/DDBJ whole genome shotgun (WGS) entry which is preliminary data.</text>
</comment>
<dbReference type="EMBL" id="JBEPLU010000001">
    <property type="protein sequence ID" value="MET3526618.1"/>
    <property type="molecule type" value="Genomic_DNA"/>
</dbReference>
<dbReference type="RefSeq" id="WP_331930640.1">
    <property type="nucleotide sequence ID" value="NZ_JBEPLU010000001.1"/>
</dbReference>
<dbReference type="Pfam" id="PF07007">
    <property type="entry name" value="LprI"/>
    <property type="match status" value="1"/>
</dbReference>
<proteinExistence type="predicted"/>
<name>A0ABV2EHV9_9CAUL</name>
<feature type="domain" description="Lysozyme inhibitor LprI-like N-terminal" evidence="2">
    <location>
        <begin position="33"/>
        <end position="120"/>
    </location>
</feature>
<gene>
    <name evidence="3" type="ORF">ABID41_001713</name>
</gene>
<sequence length="130" mass="14198">MRPMILAAGAALSWAMAAPGLADPAYDACIGASNDNASWSRCGADLIKREDDRLNATWKKVYGLTSGRTRTDLLAEQRAWISFKDKACRFYANGDQGREGQVLSYPMCQAQVIGDRTRQLEAIGSQIGPR</sequence>